<name>A0A6A4KAT1_APOLU</name>
<accession>A0A6A4KAT1</accession>
<dbReference type="EMBL" id="WIXP02000002">
    <property type="protein sequence ID" value="KAF6214740.1"/>
    <property type="molecule type" value="Genomic_DNA"/>
</dbReference>
<evidence type="ECO:0000313" key="1">
    <source>
        <dbReference type="EMBL" id="KAF6214740.1"/>
    </source>
</evidence>
<organism evidence="1 2">
    <name type="scientific">Apolygus lucorum</name>
    <name type="common">Small green plant bug</name>
    <name type="synonym">Lygocoris lucorum</name>
    <dbReference type="NCBI Taxonomy" id="248454"/>
    <lineage>
        <taxon>Eukaryota</taxon>
        <taxon>Metazoa</taxon>
        <taxon>Ecdysozoa</taxon>
        <taxon>Arthropoda</taxon>
        <taxon>Hexapoda</taxon>
        <taxon>Insecta</taxon>
        <taxon>Pterygota</taxon>
        <taxon>Neoptera</taxon>
        <taxon>Paraneoptera</taxon>
        <taxon>Hemiptera</taxon>
        <taxon>Heteroptera</taxon>
        <taxon>Panheteroptera</taxon>
        <taxon>Cimicomorpha</taxon>
        <taxon>Miridae</taxon>
        <taxon>Mirini</taxon>
        <taxon>Apolygus</taxon>
    </lineage>
</organism>
<dbReference type="Proteomes" id="UP000466442">
    <property type="component" value="Unassembled WGS sequence"/>
</dbReference>
<evidence type="ECO:0000313" key="2">
    <source>
        <dbReference type="Proteomes" id="UP000466442"/>
    </source>
</evidence>
<reference evidence="1" key="1">
    <citation type="journal article" date="2021" name="Mol. Ecol. Resour.">
        <title>Apolygus lucorum genome provides insights into omnivorousness and mesophyll feeding.</title>
        <authorList>
            <person name="Liu Y."/>
            <person name="Liu H."/>
            <person name="Wang H."/>
            <person name="Huang T."/>
            <person name="Liu B."/>
            <person name="Yang B."/>
            <person name="Yin L."/>
            <person name="Li B."/>
            <person name="Zhang Y."/>
            <person name="Zhang S."/>
            <person name="Jiang F."/>
            <person name="Zhang X."/>
            <person name="Ren Y."/>
            <person name="Wang B."/>
            <person name="Wang S."/>
            <person name="Lu Y."/>
            <person name="Wu K."/>
            <person name="Fan W."/>
            <person name="Wang G."/>
        </authorList>
    </citation>
    <scope>NUCLEOTIDE SEQUENCE</scope>
    <source>
        <strain evidence="1">12Hb</strain>
    </source>
</reference>
<protein>
    <submittedName>
        <fullName evidence="1">Uncharacterized protein</fullName>
    </submittedName>
</protein>
<gene>
    <name evidence="1" type="ORF">GE061_009483</name>
</gene>
<proteinExistence type="predicted"/>
<keyword evidence="2" id="KW-1185">Reference proteome</keyword>
<comment type="caution">
    <text evidence="1">The sequence shown here is derived from an EMBL/GenBank/DDBJ whole genome shotgun (WGS) entry which is preliminary data.</text>
</comment>
<sequence>MRVPKKKESVSGRQLYDVHGILSNDCVHKNRGNSGASNRWSIHDQLKIPVRSQITTIVFPRVSSMKYFTALTPRKLHAAWNA</sequence>
<dbReference type="AlphaFoldDB" id="A0A6A4KAT1"/>